<keyword evidence="2" id="KW-1185">Reference proteome</keyword>
<dbReference type="Proteomes" id="UP000887561">
    <property type="component" value="Unplaced"/>
</dbReference>
<dbReference type="AlphaFoldDB" id="A0A915MK34"/>
<organism evidence="2 3">
    <name type="scientific">Meloidogyne javanica</name>
    <name type="common">Root-knot nematode worm</name>
    <dbReference type="NCBI Taxonomy" id="6303"/>
    <lineage>
        <taxon>Eukaryota</taxon>
        <taxon>Metazoa</taxon>
        <taxon>Ecdysozoa</taxon>
        <taxon>Nematoda</taxon>
        <taxon>Chromadorea</taxon>
        <taxon>Rhabditida</taxon>
        <taxon>Tylenchina</taxon>
        <taxon>Tylenchomorpha</taxon>
        <taxon>Tylenchoidea</taxon>
        <taxon>Meloidogynidae</taxon>
        <taxon>Meloidogyninae</taxon>
        <taxon>Meloidogyne</taxon>
        <taxon>Meloidogyne incognita group</taxon>
    </lineage>
</organism>
<protein>
    <submittedName>
        <fullName evidence="3">Uncharacterized protein</fullName>
    </submittedName>
</protein>
<feature type="compositionally biased region" description="Polar residues" evidence="1">
    <location>
        <begin position="62"/>
        <end position="91"/>
    </location>
</feature>
<evidence type="ECO:0000313" key="3">
    <source>
        <dbReference type="WBParaSite" id="scaffold44345_cov704.g24262"/>
    </source>
</evidence>
<evidence type="ECO:0000313" key="2">
    <source>
        <dbReference type="Proteomes" id="UP000887561"/>
    </source>
</evidence>
<proteinExistence type="predicted"/>
<sequence>MDGLDEEQQNEHADYLANFLTYDKKSDQNLENTEQWPVSKLVIRANEVINRIKAYRVIRQMTTESNSNNSPRAPSLQGSTSGKLADNQTPLRQERRQFFS</sequence>
<evidence type="ECO:0000256" key="1">
    <source>
        <dbReference type="SAM" id="MobiDB-lite"/>
    </source>
</evidence>
<dbReference type="WBParaSite" id="scaffold44345_cov704.g24262">
    <property type="protein sequence ID" value="scaffold44345_cov704.g24262"/>
    <property type="gene ID" value="scaffold44345_cov704.g24262"/>
</dbReference>
<name>A0A915MK34_MELJA</name>
<accession>A0A915MK34</accession>
<feature type="region of interest" description="Disordered" evidence="1">
    <location>
        <begin position="62"/>
        <end position="100"/>
    </location>
</feature>
<reference evidence="3" key="1">
    <citation type="submission" date="2022-11" db="UniProtKB">
        <authorList>
            <consortium name="WormBaseParasite"/>
        </authorList>
    </citation>
    <scope>IDENTIFICATION</scope>
</reference>